<dbReference type="CDD" id="cd12291">
    <property type="entry name" value="RRM1_La"/>
    <property type="match status" value="1"/>
</dbReference>
<evidence type="ECO:0000259" key="6">
    <source>
        <dbReference type="PROSITE" id="PS50102"/>
    </source>
</evidence>
<dbReference type="InterPro" id="IPR036388">
    <property type="entry name" value="WH-like_DNA-bd_sf"/>
</dbReference>
<dbReference type="InterPro" id="IPR036390">
    <property type="entry name" value="WH_DNA-bd_sf"/>
</dbReference>
<protein>
    <submittedName>
        <fullName evidence="9">La-related protein 7</fullName>
    </submittedName>
</protein>
<comment type="subcellular location">
    <subcellularLocation>
        <location evidence="1">Nucleus</location>
    </subcellularLocation>
</comment>
<proteinExistence type="predicted"/>
<dbReference type="GO" id="GO:0003729">
    <property type="term" value="F:mRNA binding"/>
    <property type="evidence" value="ECO:0007669"/>
    <property type="project" value="TreeGrafter"/>
</dbReference>
<keyword evidence="8" id="KW-1185">Reference proteome</keyword>
<dbReference type="SUPFAM" id="SSF54928">
    <property type="entry name" value="RNA-binding domain, RBD"/>
    <property type="match status" value="1"/>
</dbReference>
<dbReference type="PANTHER" id="PTHR22792:SF166">
    <property type="entry name" value="LUPUS LA PROTEIN HOMOLOG"/>
    <property type="match status" value="1"/>
</dbReference>
<organism evidence="8 9">
    <name type="scientific">Ditylenchus dipsaci</name>
    <dbReference type="NCBI Taxonomy" id="166011"/>
    <lineage>
        <taxon>Eukaryota</taxon>
        <taxon>Metazoa</taxon>
        <taxon>Ecdysozoa</taxon>
        <taxon>Nematoda</taxon>
        <taxon>Chromadorea</taxon>
        <taxon>Rhabditida</taxon>
        <taxon>Tylenchina</taxon>
        <taxon>Tylenchomorpha</taxon>
        <taxon>Sphaerularioidea</taxon>
        <taxon>Anguinidae</taxon>
        <taxon>Anguininae</taxon>
        <taxon>Ditylenchus</taxon>
    </lineage>
</organism>
<feature type="region of interest" description="Disordered" evidence="5">
    <location>
        <begin position="1"/>
        <end position="27"/>
    </location>
</feature>
<dbReference type="PANTHER" id="PTHR22792">
    <property type="entry name" value="LUPUS LA PROTEIN-RELATED"/>
    <property type="match status" value="1"/>
</dbReference>
<dbReference type="PROSITE" id="PS50961">
    <property type="entry name" value="HTH_LA"/>
    <property type="match status" value="1"/>
</dbReference>
<dbReference type="SUPFAM" id="SSF46785">
    <property type="entry name" value="Winged helix' DNA-binding domain"/>
    <property type="match status" value="1"/>
</dbReference>
<feature type="domain" description="RRM" evidence="6">
    <location>
        <begin position="126"/>
        <end position="205"/>
    </location>
</feature>
<dbReference type="InterPro" id="IPR006630">
    <property type="entry name" value="La_HTH"/>
</dbReference>
<feature type="region of interest" description="Disordered" evidence="5">
    <location>
        <begin position="286"/>
        <end position="358"/>
    </location>
</feature>
<name>A0A915CV15_9BILA</name>
<evidence type="ECO:0000259" key="7">
    <source>
        <dbReference type="PROSITE" id="PS50961"/>
    </source>
</evidence>
<dbReference type="Pfam" id="PF00076">
    <property type="entry name" value="RRM_1"/>
    <property type="match status" value="1"/>
</dbReference>
<feature type="domain" description="HTH La-type RNA-binding" evidence="7">
    <location>
        <begin position="24"/>
        <end position="114"/>
    </location>
</feature>
<evidence type="ECO:0000313" key="8">
    <source>
        <dbReference type="Proteomes" id="UP000887574"/>
    </source>
</evidence>
<feature type="compositionally biased region" description="Basic and acidic residues" evidence="5">
    <location>
        <begin position="18"/>
        <end position="27"/>
    </location>
</feature>
<evidence type="ECO:0000256" key="4">
    <source>
        <dbReference type="PROSITE-ProRule" id="PRU00332"/>
    </source>
</evidence>
<dbReference type="GO" id="GO:0005829">
    <property type="term" value="C:cytosol"/>
    <property type="evidence" value="ECO:0007669"/>
    <property type="project" value="TreeGrafter"/>
</dbReference>
<sequence length="358" mass="40689">MAETETIKTEEAGNEQPIKTEDSAGDSCDKAKKIVEQVEFYFGNINLPRDKFLQGEMKKELGWIPLETMLKFNRLAKLSEDINEIANALKISSLMEVSEDNSKIRRSQDHPMPDNTLEYWQEIKRRTVYVKGFPQDASLDDVMQFMNQFGVTDNISLRHTKSVPRVFKGSAFVTYATKDVAESCVKQAEGKEFKSQPITKNAEKSIKQAKKAQTVEEQKQSLAATHFIKGLILKVLAMLALWLCLTMRRISDLTATMTIWLRRRDVLAGDEEQKYWDEFHKSKIAKSERMNSKQGKFNKRGKGSRDDAPRGKKRPAGEVSGISEDKKAKRIVFKDDDEEETKHAATETVSAPGEVKAE</sequence>
<dbReference type="PROSITE" id="PS50102">
    <property type="entry name" value="RRM"/>
    <property type="match status" value="1"/>
</dbReference>
<dbReference type="InterPro" id="IPR012677">
    <property type="entry name" value="Nucleotide-bd_a/b_plait_sf"/>
</dbReference>
<feature type="compositionally biased region" description="Basic and acidic residues" evidence="5">
    <location>
        <begin position="1"/>
        <end position="11"/>
    </location>
</feature>
<evidence type="ECO:0000256" key="3">
    <source>
        <dbReference type="ARBA" id="ARBA00023242"/>
    </source>
</evidence>
<evidence type="ECO:0000256" key="1">
    <source>
        <dbReference type="ARBA" id="ARBA00004123"/>
    </source>
</evidence>
<keyword evidence="2 4" id="KW-0694">RNA-binding</keyword>
<dbReference type="InterPro" id="IPR045180">
    <property type="entry name" value="La_dom_prot"/>
</dbReference>
<dbReference type="GO" id="GO:0005634">
    <property type="term" value="C:nucleus"/>
    <property type="evidence" value="ECO:0007669"/>
    <property type="project" value="UniProtKB-SubCell"/>
</dbReference>
<dbReference type="InterPro" id="IPR035979">
    <property type="entry name" value="RBD_domain_sf"/>
</dbReference>
<dbReference type="GO" id="GO:0045727">
    <property type="term" value="P:positive regulation of translation"/>
    <property type="evidence" value="ECO:0007669"/>
    <property type="project" value="TreeGrafter"/>
</dbReference>
<evidence type="ECO:0000256" key="2">
    <source>
        <dbReference type="ARBA" id="ARBA00022884"/>
    </source>
</evidence>
<dbReference type="Proteomes" id="UP000887574">
    <property type="component" value="Unplaced"/>
</dbReference>
<dbReference type="SMART" id="SM00715">
    <property type="entry name" value="LA"/>
    <property type="match status" value="1"/>
</dbReference>
<dbReference type="GO" id="GO:0008033">
    <property type="term" value="P:tRNA processing"/>
    <property type="evidence" value="ECO:0007669"/>
    <property type="project" value="TreeGrafter"/>
</dbReference>
<dbReference type="SMART" id="SM00360">
    <property type="entry name" value="RRM"/>
    <property type="match status" value="1"/>
</dbReference>
<dbReference type="PRINTS" id="PR00302">
    <property type="entry name" value="LUPUSLA"/>
</dbReference>
<dbReference type="InterPro" id="IPR000504">
    <property type="entry name" value="RRM_dom"/>
</dbReference>
<dbReference type="Pfam" id="PF05383">
    <property type="entry name" value="La"/>
    <property type="match status" value="1"/>
</dbReference>
<dbReference type="InterPro" id="IPR002344">
    <property type="entry name" value="Lupus_La"/>
</dbReference>
<evidence type="ECO:0000256" key="5">
    <source>
        <dbReference type="SAM" id="MobiDB-lite"/>
    </source>
</evidence>
<dbReference type="WBParaSite" id="jg12678">
    <property type="protein sequence ID" value="jg12678"/>
    <property type="gene ID" value="jg12678"/>
</dbReference>
<evidence type="ECO:0000313" key="9">
    <source>
        <dbReference type="WBParaSite" id="jg12678"/>
    </source>
</evidence>
<accession>A0A915CV15</accession>
<dbReference type="GO" id="GO:1990904">
    <property type="term" value="C:ribonucleoprotein complex"/>
    <property type="evidence" value="ECO:0007669"/>
    <property type="project" value="InterPro"/>
</dbReference>
<reference evidence="9" key="1">
    <citation type="submission" date="2022-11" db="UniProtKB">
        <authorList>
            <consortium name="WormBaseParasite"/>
        </authorList>
    </citation>
    <scope>IDENTIFICATION</scope>
</reference>
<dbReference type="CDD" id="cd08028">
    <property type="entry name" value="LARP_3"/>
    <property type="match status" value="1"/>
</dbReference>
<dbReference type="Gene3D" id="3.30.70.330">
    <property type="match status" value="1"/>
</dbReference>
<dbReference type="AlphaFoldDB" id="A0A915CV15"/>
<keyword evidence="3" id="KW-0539">Nucleus</keyword>
<dbReference type="Gene3D" id="1.10.10.10">
    <property type="entry name" value="Winged helix-like DNA-binding domain superfamily/Winged helix DNA-binding domain"/>
    <property type="match status" value="1"/>
</dbReference>
<dbReference type="GO" id="GO:0010494">
    <property type="term" value="C:cytoplasmic stress granule"/>
    <property type="evidence" value="ECO:0007669"/>
    <property type="project" value="TreeGrafter"/>
</dbReference>